<comment type="similarity">
    <text evidence="2">Belongs to the ATP-dependent DNA ligase family.</text>
</comment>
<dbReference type="PROSITE" id="PS50160">
    <property type="entry name" value="DNA_LIGASE_A3"/>
    <property type="match status" value="1"/>
</dbReference>
<evidence type="ECO:0000313" key="10">
    <source>
        <dbReference type="EMBL" id="BEQ12874.1"/>
    </source>
</evidence>
<dbReference type="GO" id="GO:0003690">
    <property type="term" value="F:double-stranded DNA binding"/>
    <property type="evidence" value="ECO:0007669"/>
    <property type="project" value="InterPro"/>
</dbReference>
<gene>
    <name evidence="10" type="ORF">Ep4_015</name>
</gene>
<comment type="cofactor">
    <cofactor evidence="1">
        <name>a divalent metal cation</name>
        <dbReference type="ChEBI" id="CHEBI:60240"/>
    </cofactor>
</comment>
<dbReference type="PIRSF" id="PIRSF001600">
    <property type="entry name" value="DNA_ligase_phage_T3"/>
    <property type="match status" value="1"/>
</dbReference>
<dbReference type="GO" id="GO:0006281">
    <property type="term" value="P:DNA repair"/>
    <property type="evidence" value="ECO:0007669"/>
    <property type="project" value="UniProtKB-KW"/>
</dbReference>
<keyword evidence="5" id="KW-0235">DNA replication</keyword>
<dbReference type="SUPFAM" id="SSF56091">
    <property type="entry name" value="DNA ligase/mRNA capping enzyme, catalytic domain"/>
    <property type="match status" value="1"/>
</dbReference>
<evidence type="ECO:0000256" key="6">
    <source>
        <dbReference type="ARBA" id="ARBA00022763"/>
    </source>
</evidence>
<feature type="active site" description="N6-AMP-lysine intermediate" evidence="8">
    <location>
        <position position="38"/>
    </location>
</feature>
<dbReference type="GO" id="GO:0005524">
    <property type="term" value="F:ATP binding"/>
    <property type="evidence" value="ECO:0007669"/>
    <property type="project" value="InterPro"/>
</dbReference>
<dbReference type="InterPro" id="IPR050326">
    <property type="entry name" value="NAD_dep_DNA_ligaseB"/>
</dbReference>
<dbReference type="PANTHER" id="PTHR47810:SF1">
    <property type="entry name" value="DNA LIGASE B"/>
    <property type="match status" value="1"/>
</dbReference>
<dbReference type="Gene3D" id="2.40.50.140">
    <property type="entry name" value="Nucleic acid-binding proteins"/>
    <property type="match status" value="1"/>
</dbReference>
<dbReference type="GO" id="GO:0003910">
    <property type="term" value="F:DNA ligase (ATP) activity"/>
    <property type="evidence" value="ECO:0007669"/>
    <property type="project" value="InterPro"/>
</dbReference>
<name>A0AAU9EZB2_9CAUD</name>
<feature type="domain" description="ATP-dependent DNA ligase family profile" evidence="9">
    <location>
        <begin position="108"/>
        <end position="208"/>
    </location>
</feature>
<keyword evidence="4 10" id="KW-0436">Ligase</keyword>
<proteinExistence type="inferred from homology"/>
<evidence type="ECO:0000256" key="4">
    <source>
        <dbReference type="ARBA" id="ARBA00022598"/>
    </source>
</evidence>
<keyword evidence="6" id="KW-0227">DNA damage</keyword>
<keyword evidence="11" id="KW-1185">Reference proteome</keyword>
<evidence type="ECO:0000256" key="3">
    <source>
        <dbReference type="ARBA" id="ARBA00013308"/>
    </source>
</evidence>
<evidence type="ECO:0000256" key="7">
    <source>
        <dbReference type="ARBA" id="ARBA00023204"/>
    </source>
</evidence>
<dbReference type="SUPFAM" id="SSF50249">
    <property type="entry name" value="Nucleic acid-binding proteins"/>
    <property type="match status" value="1"/>
</dbReference>
<keyword evidence="7" id="KW-0234">DNA repair</keyword>
<dbReference type="InterPro" id="IPR016306">
    <property type="entry name" value="DNA_ligase_T7"/>
</dbReference>
<evidence type="ECO:0000313" key="11">
    <source>
        <dbReference type="Proteomes" id="UP001304640"/>
    </source>
</evidence>
<dbReference type="Gene3D" id="3.30.470.30">
    <property type="entry name" value="DNA ligase/mRNA capping enzyme"/>
    <property type="match status" value="1"/>
</dbReference>
<evidence type="ECO:0000256" key="1">
    <source>
        <dbReference type="ARBA" id="ARBA00001968"/>
    </source>
</evidence>
<dbReference type="GO" id="GO:0006310">
    <property type="term" value="P:DNA recombination"/>
    <property type="evidence" value="ECO:0007669"/>
    <property type="project" value="InterPro"/>
</dbReference>
<dbReference type="InterPro" id="IPR012310">
    <property type="entry name" value="DNA_ligase_ATP-dep_cent"/>
</dbReference>
<organism evidence="10 11">
    <name type="scientific">Pseudomonas phage Ep4</name>
    <dbReference type="NCBI Taxonomy" id="3057492"/>
    <lineage>
        <taxon>Viruses</taxon>
        <taxon>Duplodnaviria</taxon>
        <taxon>Heunggongvirae</taxon>
        <taxon>Uroviricota</taxon>
        <taxon>Caudoviricetes</taxon>
        <taxon>Autographivirales</taxon>
        <taxon>Autoscriptoviridae</taxon>
        <taxon>Corkvirinae</taxon>
        <taxon>Actinidiaevirus</taxon>
        <taxon>Actinidiaevirus Ep4</taxon>
    </lineage>
</organism>
<reference evidence="10 11" key="1">
    <citation type="submission" date="2023-07" db="EMBL/GenBank/DDBJ databases">
        <title>Complete genome sequence of Pseudomonas phage Ep4.</title>
        <authorList>
            <person name="Aono M."/>
            <person name="Yagi H."/>
            <person name="Kobayashi K."/>
        </authorList>
    </citation>
    <scope>NUCLEOTIDE SEQUENCE [LARGE SCALE GENOMIC DNA]</scope>
    <source>
        <strain evidence="10 11">Ep4</strain>
    </source>
</reference>
<dbReference type="Proteomes" id="UP001304640">
    <property type="component" value="Segment"/>
</dbReference>
<dbReference type="Pfam" id="PF17879">
    <property type="entry name" value="DNA_ligase_C"/>
    <property type="match status" value="1"/>
</dbReference>
<evidence type="ECO:0000259" key="9">
    <source>
        <dbReference type="PROSITE" id="PS50160"/>
    </source>
</evidence>
<sequence length="312" mass="34346">MAKQARYAAPNAHRPVSWNEKAVLKAFENRGYLFAQVKEDGIRFHAWLDEADVVRIVTREGIEIKSLIAAKEALRELLCALPDGFVLDGEATVPGLTFEAASGALRRSRPIEDAVTFFVWDTFPLTALLGTVAGFTETYADRLHLLVGTWANTQTPMYHHVELIECETVHSLEAAQQFFDGARAQGKEGLVLKDPDQPMTNGKRSGQWKMKASETCDGLIRGYVWGTPGLGNAGRIIGFTVELESGTLCDVTGLTQGLMDDVTAERQQNSGGPSALGRYVEIAYMEQTANGSLRHPSFVRFRDMDYASGWKA</sequence>
<dbReference type="PANTHER" id="PTHR47810">
    <property type="entry name" value="DNA LIGASE"/>
    <property type="match status" value="1"/>
</dbReference>
<dbReference type="GO" id="GO:0006260">
    <property type="term" value="P:DNA replication"/>
    <property type="evidence" value="ECO:0007669"/>
    <property type="project" value="UniProtKB-KW"/>
</dbReference>
<dbReference type="Pfam" id="PF01068">
    <property type="entry name" value="DNA_ligase_A_M"/>
    <property type="match status" value="1"/>
</dbReference>
<dbReference type="Gene3D" id="3.30.1490.70">
    <property type="match status" value="1"/>
</dbReference>
<dbReference type="InterPro" id="IPR041559">
    <property type="entry name" value="DNA_ligase_ATP-dep_T7_C"/>
</dbReference>
<dbReference type="EMBL" id="LC776701">
    <property type="protein sequence ID" value="BEQ12874.1"/>
    <property type="molecule type" value="Genomic_DNA"/>
</dbReference>
<evidence type="ECO:0000256" key="2">
    <source>
        <dbReference type="ARBA" id="ARBA00007572"/>
    </source>
</evidence>
<accession>A0AAU9EZB2</accession>
<evidence type="ECO:0000256" key="5">
    <source>
        <dbReference type="ARBA" id="ARBA00022705"/>
    </source>
</evidence>
<evidence type="ECO:0000256" key="8">
    <source>
        <dbReference type="PIRSR" id="PIRSR001600-50"/>
    </source>
</evidence>
<dbReference type="InterPro" id="IPR012340">
    <property type="entry name" value="NA-bd_OB-fold"/>
</dbReference>
<protein>
    <recommendedName>
        <fullName evidence="3">DNA ligase</fullName>
    </recommendedName>
</protein>